<evidence type="ECO:0000313" key="10">
    <source>
        <dbReference type="Proteomes" id="UP000775872"/>
    </source>
</evidence>
<comment type="subcellular location">
    <subcellularLocation>
        <location evidence="1">Membrane</location>
        <topology evidence="1">Multi-pass membrane protein</topology>
    </subcellularLocation>
</comment>
<evidence type="ECO:0000313" key="9">
    <source>
        <dbReference type="EMBL" id="CAH0057377.1"/>
    </source>
</evidence>
<feature type="transmembrane region" description="Helical" evidence="7">
    <location>
        <begin position="43"/>
        <end position="66"/>
    </location>
</feature>
<name>A0A9N9ZIX7_9HYPO</name>
<keyword evidence="3 7" id="KW-1133">Transmembrane helix</keyword>
<feature type="transmembrane region" description="Helical" evidence="7">
    <location>
        <begin position="179"/>
        <end position="199"/>
    </location>
</feature>
<accession>A0A9N9ZIX7</accession>
<comment type="similarity">
    <text evidence="5">Belongs to the SAT4 family.</text>
</comment>
<dbReference type="Pfam" id="PF20684">
    <property type="entry name" value="Fung_rhodopsin"/>
    <property type="match status" value="1"/>
</dbReference>
<feature type="transmembrane region" description="Helical" evidence="7">
    <location>
        <begin position="132"/>
        <end position="159"/>
    </location>
</feature>
<keyword evidence="4 7" id="KW-0472">Membrane</keyword>
<feature type="transmembrane region" description="Helical" evidence="7">
    <location>
        <begin position="12"/>
        <end position="31"/>
    </location>
</feature>
<dbReference type="PANTHER" id="PTHR33048">
    <property type="entry name" value="PTH11-LIKE INTEGRAL MEMBRANE PROTEIN (AFU_ORTHOLOGUE AFUA_5G11245)"/>
    <property type="match status" value="1"/>
</dbReference>
<dbReference type="PANTHER" id="PTHR33048:SF47">
    <property type="entry name" value="INTEGRAL MEMBRANE PROTEIN-RELATED"/>
    <property type="match status" value="1"/>
</dbReference>
<keyword evidence="10" id="KW-1185">Reference proteome</keyword>
<comment type="caution">
    <text evidence="9">The sequence shown here is derived from an EMBL/GenBank/DDBJ whole genome shotgun (WGS) entry which is preliminary data.</text>
</comment>
<sequence length="379" mass="42404">MIELRKEARENFLTCAVTISISAAVVALRFFTRFYVGQKLILSDYLCVLSLAVFGTYCGLLINYIFNVSEVGAFEGAFVPSANSVSMQETMDFMKNSYVLMLLFTSTITIVKLSIISFYWTIFAVNNTQRYLIMGATGLVISWWIAFFFVIVFLCTPISAMWEKVFEAGYCLSTPHVLLGYELSNLFIDVIMLCIPTLVVSKLQLSSSRKWSLIAMFLMGAAVCVASVVRLTYIWRPPNVALDCESIQWHQFLSKRPSLKNPYPVDTSRTVVWSTLQSGMAIICACLPMLGTLFTRNRSQPSSKSRTWGDSGQRAGSGYKRTNSPNASVDRWHDGSNGRFHSSSKGWATHDNDSAASDDIPLDPIPVNKIHIKRQVQVS</sequence>
<dbReference type="Proteomes" id="UP000775872">
    <property type="component" value="Unassembled WGS sequence"/>
</dbReference>
<evidence type="ECO:0000256" key="7">
    <source>
        <dbReference type="SAM" id="Phobius"/>
    </source>
</evidence>
<feature type="domain" description="Rhodopsin" evidence="8">
    <location>
        <begin position="28"/>
        <end position="295"/>
    </location>
</feature>
<keyword evidence="2 7" id="KW-0812">Transmembrane</keyword>
<gene>
    <name evidence="9" type="ORF">CSOL1703_00007154</name>
</gene>
<feature type="transmembrane region" description="Helical" evidence="7">
    <location>
        <begin position="211"/>
        <end position="233"/>
    </location>
</feature>
<feature type="compositionally biased region" description="Polar residues" evidence="6">
    <location>
        <begin position="297"/>
        <end position="310"/>
    </location>
</feature>
<dbReference type="AlphaFoldDB" id="A0A9N9ZIX7"/>
<dbReference type="OrthoDB" id="5329176at2759"/>
<evidence type="ECO:0000256" key="3">
    <source>
        <dbReference type="ARBA" id="ARBA00022989"/>
    </source>
</evidence>
<evidence type="ECO:0000259" key="8">
    <source>
        <dbReference type="Pfam" id="PF20684"/>
    </source>
</evidence>
<dbReference type="EMBL" id="CABFOC020000074">
    <property type="protein sequence ID" value="CAH0057377.1"/>
    <property type="molecule type" value="Genomic_DNA"/>
</dbReference>
<dbReference type="InterPro" id="IPR049326">
    <property type="entry name" value="Rhodopsin_dom_fungi"/>
</dbReference>
<organism evidence="9 10">
    <name type="scientific">Clonostachys solani</name>
    <dbReference type="NCBI Taxonomy" id="160281"/>
    <lineage>
        <taxon>Eukaryota</taxon>
        <taxon>Fungi</taxon>
        <taxon>Dikarya</taxon>
        <taxon>Ascomycota</taxon>
        <taxon>Pezizomycotina</taxon>
        <taxon>Sordariomycetes</taxon>
        <taxon>Hypocreomycetidae</taxon>
        <taxon>Hypocreales</taxon>
        <taxon>Bionectriaceae</taxon>
        <taxon>Clonostachys</taxon>
    </lineage>
</organism>
<dbReference type="InterPro" id="IPR052337">
    <property type="entry name" value="SAT4-like"/>
</dbReference>
<feature type="transmembrane region" description="Helical" evidence="7">
    <location>
        <begin position="98"/>
        <end position="120"/>
    </location>
</feature>
<evidence type="ECO:0000256" key="6">
    <source>
        <dbReference type="SAM" id="MobiDB-lite"/>
    </source>
</evidence>
<dbReference type="GO" id="GO:0016020">
    <property type="term" value="C:membrane"/>
    <property type="evidence" value="ECO:0007669"/>
    <property type="project" value="UniProtKB-SubCell"/>
</dbReference>
<protein>
    <recommendedName>
        <fullName evidence="8">Rhodopsin domain-containing protein</fullName>
    </recommendedName>
</protein>
<reference evidence="10" key="1">
    <citation type="submission" date="2019-06" db="EMBL/GenBank/DDBJ databases">
        <authorList>
            <person name="Broberg M."/>
        </authorList>
    </citation>
    <scope>NUCLEOTIDE SEQUENCE [LARGE SCALE GENOMIC DNA]</scope>
</reference>
<reference evidence="9 10" key="2">
    <citation type="submission" date="2021-10" db="EMBL/GenBank/DDBJ databases">
        <authorList>
            <person name="Piombo E."/>
        </authorList>
    </citation>
    <scope>NUCLEOTIDE SEQUENCE [LARGE SCALE GENOMIC DNA]</scope>
</reference>
<evidence type="ECO:0000256" key="4">
    <source>
        <dbReference type="ARBA" id="ARBA00023136"/>
    </source>
</evidence>
<evidence type="ECO:0000256" key="2">
    <source>
        <dbReference type="ARBA" id="ARBA00022692"/>
    </source>
</evidence>
<proteinExistence type="inferred from homology"/>
<evidence type="ECO:0000256" key="5">
    <source>
        <dbReference type="ARBA" id="ARBA00038359"/>
    </source>
</evidence>
<feature type="region of interest" description="Disordered" evidence="6">
    <location>
        <begin position="297"/>
        <end position="364"/>
    </location>
</feature>
<feature type="transmembrane region" description="Helical" evidence="7">
    <location>
        <begin position="271"/>
        <end position="294"/>
    </location>
</feature>
<evidence type="ECO:0000256" key="1">
    <source>
        <dbReference type="ARBA" id="ARBA00004141"/>
    </source>
</evidence>